<organism evidence="1 2">
    <name type="scientific">Glutamicibacter soli</name>
    <dbReference type="NCBI Taxonomy" id="453836"/>
    <lineage>
        <taxon>Bacteria</taxon>
        <taxon>Bacillati</taxon>
        <taxon>Actinomycetota</taxon>
        <taxon>Actinomycetes</taxon>
        <taxon>Micrococcales</taxon>
        <taxon>Micrococcaceae</taxon>
        <taxon>Glutamicibacter</taxon>
    </lineage>
</organism>
<protein>
    <submittedName>
        <fullName evidence="1">Uncharacterized protein</fullName>
    </submittedName>
</protein>
<gene>
    <name evidence="1" type="ORF">GT020_10515</name>
</gene>
<accession>A0A6L9G677</accession>
<proteinExistence type="predicted"/>
<evidence type="ECO:0000313" key="2">
    <source>
        <dbReference type="Proteomes" id="UP000477543"/>
    </source>
</evidence>
<name>A0A6L9G677_9MICC</name>
<dbReference type="AlphaFoldDB" id="A0A6L9G677"/>
<comment type="caution">
    <text evidence="1">The sequence shown here is derived from an EMBL/GenBank/DDBJ whole genome shotgun (WGS) entry which is preliminary data.</text>
</comment>
<reference evidence="1 2" key="1">
    <citation type="submission" date="2020-01" db="EMBL/GenBank/DDBJ databases">
        <title>Glutamicibacter soli M275.</title>
        <authorList>
            <person name="Meng X."/>
        </authorList>
    </citation>
    <scope>NUCLEOTIDE SEQUENCE [LARGE SCALE GENOMIC DNA]</scope>
    <source>
        <strain evidence="1 2">M275</strain>
    </source>
</reference>
<evidence type="ECO:0000313" key="1">
    <source>
        <dbReference type="EMBL" id="NAZ16493.1"/>
    </source>
</evidence>
<dbReference type="EMBL" id="WYDN01000008">
    <property type="protein sequence ID" value="NAZ16493.1"/>
    <property type="molecule type" value="Genomic_DNA"/>
</dbReference>
<dbReference type="Proteomes" id="UP000477543">
    <property type="component" value="Unassembled WGS sequence"/>
</dbReference>
<sequence length="388" mass="43309">MILGLRINFHEQDKNVLYSACLVPLAREAQGRAGIRAAWLQSHWLFGPHAMLYLHGAAQPVQALARELSRRIEDYLAIHPSRLVIEPKAHEADSQQLGRLELVEPPYLPLRADNTVELVHEHGGDTFLRSPEAVQVKGRLIGQGLGQIVDASELVIGGTPALEAAFRGMAAIACRYPKWGLISGYQAFLSHWKEYFFWADTDGRLSGPLQESYEAQRAQLVAVVESARSAASGTPTADQHLQGWGQWVDSSLPIAIELAKTGDILPYPHPSRVQKAAKFSKETEIQWSGSDDRNYSDFHQAFRKLDFTKLGNGTDFAAYRFIINNFFELLPLMGITPMQRYSLAFMFTQAAQEVAGETWDVTIARSLQRQLQSTPDMRPTLPWVGENG</sequence>